<dbReference type="PROSITE" id="PS00039">
    <property type="entry name" value="DEAD_ATP_HELICASE"/>
    <property type="match status" value="1"/>
</dbReference>
<feature type="compositionally biased region" description="Basic and acidic residues" evidence="8">
    <location>
        <begin position="414"/>
        <end position="441"/>
    </location>
</feature>
<dbReference type="InterPro" id="IPR000629">
    <property type="entry name" value="RNA-helicase_DEAD-box_CS"/>
</dbReference>
<dbReference type="CDD" id="cd18787">
    <property type="entry name" value="SF2_C_DEAD"/>
    <property type="match status" value="1"/>
</dbReference>
<proteinExistence type="inferred from homology"/>
<evidence type="ECO:0000259" key="9">
    <source>
        <dbReference type="PROSITE" id="PS51192"/>
    </source>
</evidence>
<dbReference type="InterPro" id="IPR050079">
    <property type="entry name" value="DEAD_box_RNA_helicase"/>
</dbReference>
<comment type="similarity">
    <text evidence="5 7">Belongs to the DEAD box helicase family.</text>
</comment>
<dbReference type="GO" id="GO:0016787">
    <property type="term" value="F:hydrolase activity"/>
    <property type="evidence" value="ECO:0007669"/>
    <property type="project" value="UniProtKB-KW"/>
</dbReference>
<dbReference type="SMART" id="SM00487">
    <property type="entry name" value="DEXDc"/>
    <property type="match status" value="1"/>
</dbReference>
<dbReference type="PANTHER" id="PTHR47959:SF17">
    <property type="entry name" value="ATP-DEPENDENT RNA HELICASE DEAD BOX FAMILY"/>
    <property type="match status" value="1"/>
</dbReference>
<gene>
    <name evidence="12" type="ORF">DFR34_104177</name>
</gene>
<feature type="compositionally biased region" description="Basic and acidic residues" evidence="8">
    <location>
        <begin position="536"/>
        <end position="550"/>
    </location>
</feature>
<dbReference type="GO" id="GO:0005829">
    <property type="term" value="C:cytosol"/>
    <property type="evidence" value="ECO:0007669"/>
    <property type="project" value="TreeGrafter"/>
</dbReference>
<feature type="short sequence motif" description="Q motif" evidence="6">
    <location>
        <begin position="4"/>
        <end position="32"/>
    </location>
</feature>
<dbReference type="RefSeq" id="WP_110390085.1">
    <property type="nucleotide sequence ID" value="NZ_QJKI01000004.1"/>
</dbReference>
<feature type="domain" description="DEAD-box RNA helicase Q" evidence="11">
    <location>
        <begin position="4"/>
        <end position="32"/>
    </location>
</feature>
<keyword evidence="3 7" id="KW-0347">Helicase</keyword>
<accession>A0A318KU81</accession>
<evidence type="ECO:0000313" key="12">
    <source>
        <dbReference type="EMBL" id="PXX80398.1"/>
    </source>
</evidence>
<dbReference type="InterPro" id="IPR044742">
    <property type="entry name" value="DEAD/DEAH_RhlB"/>
</dbReference>
<dbReference type="GO" id="GO:0003676">
    <property type="term" value="F:nucleic acid binding"/>
    <property type="evidence" value="ECO:0007669"/>
    <property type="project" value="InterPro"/>
</dbReference>
<dbReference type="InterPro" id="IPR027417">
    <property type="entry name" value="P-loop_NTPase"/>
</dbReference>
<dbReference type="PROSITE" id="PS51194">
    <property type="entry name" value="HELICASE_CTER"/>
    <property type="match status" value="1"/>
</dbReference>
<evidence type="ECO:0000256" key="4">
    <source>
        <dbReference type="ARBA" id="ARBA00022840"/>
    </source>
</evidence>
<evidence type="ECO:0000256" key="8">
    <source>
        <dbReference type="SAM" id="MobiDB-lite"/>
    </source>
</evidence>
<organism evidence="12 13">
    <name type="scientific">Rivihabitans pingtungensis</name>
    <dbReference type="NCBI Taxonomy" id="1054498"/>
    <lineage>
        <taxon>Bacteria</taxon>
        <taxon>Pseudomonadati</taxon>
        <taxon>Pseudomonadota</taxon>
        <taxon>Betaproteobacteria</taxon>
        <taxon>Neisseriales</taxon>
        <taxon>Aquaspirillaceae</taxon>
        <taxon>Rivihabitans</taxon>
    </lineage>
</organism>
<dbReference type="Pfam" id="PF00270">
    <property type="entry name" value="DEAD"/>
    <property type="match status" value="1"/>
</dbReference>
<evidence type="ECO:0000259" key="10">
    <source>
        <dbReference type="PROSITE" id="PS51194"/>
    </source>
</evidence>
<dbReference type="CDD" id="cd00268">
    <property type="entry name" value="DEADc"/>
    <property type="match status" value="1"/>
</dbReference>
<reference evidence="12 13" key="1">
    <citation type="submission" date="2018-05" db="EMBL/GenBank/DDBJ databases">
        <title>Genomic Encyclopedia of Type Strains, Phase IV (KMG-IV): sequencing the most valuable type-strain genomes for metagenomic binning, comparative biology and taxonomic classification.</title>
        <authorList>
            <person name="Goeker M."/>
        </authorList>
    </citation>
    <scope>NUCLEOTIDE SEQUENCE [LARGE SCALE GENOMIC DNA]</scope>
    <source>
        <strain evidence="12 13">DSM 29661</strain>
    </source>
</reference>
<feature type="compositionally biased region" description="Low complexity" evidence="8">
    <location>
        <begin position="551"/>
        <end position="562"/>
    </location>
</feature>
<keyword evidence="1 7" id="KW-0547">Nucleotide-binding</keyword>
<dbReference type="Pfam" id="PF00271">
    <property type="entry name" value="Helicase_C"/>
    <property type="match status" value="1"/>
</dbReference>
<feature type="domain" description="Helicase ATP-binding" evidence="9">
    <location>
        <begin position="35"/>
        <end position="210"/>
    </location>
</feature>
<evidence type="ECO:0000256" key="6">
    <source>
        <dbReference type="PROSITE-ProRule" id="PRU00552"/>
    </source>
</evidence>
<feature type="compositionally biased region" description="Basic and acidic residues" evidence="8">
    <location>
        <begin position="465"/>
        <end position="500"/>
    </location>
</feature>
<dbReference type="PANTHER" id="PTHR47959">
    <property type="entry name" value="ATP-DEPENDENT RNA HELICASE RHLE-RELATED"/>
    <property type="match status" value="1"/>
</dbReference>
<dbReference type="Proteomes" id="UP000247555">
    <property type="component" value="Unassembled WGS sequence"/>
</dbReference>
<feature type="compositionally biased region" description="Basic and acidic residues" evidence="8">
    <location>
        <begin position="377"/>
        <end position="390"/>
    </location>
</feature>
<evidence type="ECO:0000259" key="11">
    <source>
        <dbReference type="PROSITE" id="PS51195"/>
    </source>
</evidence>
<dbReference type="AlphaFoldDB" id="A0A318KU81"/>
<keyword evidence="4 7" id="KW-0067">ATP-binding</keyword>
<evidence type="ECO:0000256" key="5">
    <source>
        <dbReference type="ARBA" id="ARBA00038437"/>
    </source>
</evidence>
<evidence type="ECO:0000256" key="3">
    <source>
        <dbReference type="ARBA" id="ARBA00022806"/>
    </source>
</evidence>
<dbReference type="GO" id="GO:0005524">
    <property type="term" value="F:ATP binding"/>
    <property type="evidence" value="ECO:0007669"/>
    <property type="project" value="UniProtKB-KW"/>
</dbReference>
<keyword evidence="2 7" id="KW-0378">Hydrolase</keyword>
<comment type="caution">
    <text evidence="12">The sequence shown here is derived from an EMBL/GenBank/DDBJ whole genome shotgun (WGS) entry which is preliminary data.</text>
</comment>
<dbReference type="Gene3D" id="3.40.50.300">
    <property type="entry name" value="P-loop containing nucleotide triphosphate hydrolases"/>
    <property type="match status" value="2"/>
</dbReference>
<evidence type="ECO:0000256" key="7">
    <source>
        <dbReference type="RuleBase" id="RU000492"/>
    </source>
</evidence>
<feature type="compositionally biased region" description="Gly residues" evidence="8">
    <location>
        <begin position="391"/>
        <end position="413"/>
    </location>
</feature>
<dbReference type="GO" id="GO:0003724">
    <property type="term" value="F:RNA helicase activity"/>
    <property type="evidence" value="ECO:0007669"/>
    <property type="project" value="InterPro"/>
</dbReference>
<feature type="region of interest" description="Disordered" evidence="8">
    <location>
        <begin position="377"/>
        <end position="596"/>
    </location>
</feature>
<keyword evidence="13" id="KW-1185">Reference proteome</keyword>
<sequence length="596" mass="65681">MSQSAFEALGLDARIVSTLTQNQLTTPTPVQEQTIPLLLQGRDLIGSAQTGTGKTAAFLLPALHRLAQTPGEKGRGARVLVLTPTRELAQQVARAAETFSKGLQRMKTVCVVGGVSYRIQNDLLAKPHEILVATPGRLIDHVNARRIDFSRLEMLVLDEADRMLDMGFSDDVLAIANQLPKERQTAFFTATMTHNVRTFASQLLNDPATVEVAPQTARHEQIDQMLCYVDDLGHKKRLLKHFLAQEGIKQAIIFTATKRDTEELADELCVEGLRAAALHGDMPQRERTRTLTQLRRGEFDLLVATDVAARGIDVAGISHVFNFDLPRFAEDYVHRIGRTGRAGATGTAIALVGRDDVMPLRRIERFTSHKIRVHEVEGMESRFRPQDRKPGAGGGRPHGGKRPNGGGGWGGKKSFGDRDHQPREHRGDRSFNDRGGDRQFGDRGGMGANARSEGAAGEHVANRGHFGERQPRHEGRDNRDGRPFVQRDRQPFAGRQDRAPRPQGEGQQAREPRARSPYDERQPSDNSNYNPFPNAGRRDGRSFAGGDRRQASASAGQGQAHAGKSHGHGGSQERRPREGGFAAGAGRRDRYPSFRD</sequence>
<dbReference type="InterPro" id="IPR001650">
    <property type="entry name" value="Helicase_C-like"/>
</dbReference>
<dbReference type="OrthoDB" id="8520957at2"/>
<name>A0A318KU81_9NEIS</name>
<evidence type="ECO:0000256" key="1">
    <source>
        <dbReference type="ARBA" id="ARBA00022741"/>
    </source>
</evidence>
<evidence type="ECO:0000313" key="13">
    <source>
        <dbReference type="Proteomes" id="UP000247555"/>
    </source>
</evidence>
<dbReference type="SMART" id="SM00490">
    <property type="entry name" value="HELICc"/>
    <property type="match status" value="1"/>
</dbReference>
<feature type="compositionally biased region" description="Basic and acidic residues" evidence="8">
    <location>
        <begin position="508"/>
        <end position="523"/>
    </location>
</feature>
<feature type="domain" description="Helicase C-terminal" evidence="10">
    <location>
        <begin position="237"/>
        <end position="384"/>
    </location>
</feature>
<dbReference type="InterPro" id="IPR014001">
    <property type="entry name" value="Helicase_ATP-bd"/>
</dbReference>
<dbReference type="InterPro" id="IPR014014">
    <property type="entry name" value="RNA_helicase_DEAD_Q_motif"/>
</dbReference>
<protein>
    <submittedName>
        <fullName evidence="12">Superfamily II DNA/RNA helicase</fullName>
    </submittedName>
</protein>
<dbReference type="EMBL" id="QJKI01000004">
    <property type="protein sequence ID" value="PXX80398.1"/>
    <property type="molecule type" value="Genomic_DNA"/>
</dbReference>
<evidence type="ECO:0000256" key="2">
    <source>
        <dbReference type="ARBA" id="ARBA00022801"/>
    </source>
</evidence>
<dbReference type="PROSITE" id="PS51195">
    <property type="entry name" value="Q_MOTIF"/>
    <property type="match status" value="1"/>
</dbReference>
<dbReference type="PROSITE" id="PS51192">
    <property type="entry name" value="HELICASE_ATP_BIND_1"/>
    <property type="match status" value="1"/>
</dbReference>
<feature type="compositionally biased region" description="Basic and acidic residues" evidence="8">
    <location>
        <begin position="586"/>
        <end position="596"/>
    </location>
</feature>
<dbReference type="InterPro" id="IPR011545">
    <property type="entry name" value="DEAD/DEAH_box_helicase_dom"/>
</dbReference>
<dbReference type="SUPFAM" id="SSF52540">
    <property type="entry name" value="P-loop containing nucleoside triphosphate hydrolases"/>
    <property type="match status" value="1"/>
</dbReference>